<evidence type="ECO:0000313" key="9">
    <source>
        <dbReference type="EMBL" id="VIP03145.1"/>
    </source>
</evidence>
<feature type="region of interest" description="Disordered" evidence="7">
    <location>
        <begin position="227"/>
        <end position="246"/>
    </location>
</feature>
<keyword evidence="10" id="KW-1185">Reference proteome</keyword>
<dbReference type="Proteomes" id="UP000464378">
    <property type="component" value="Chromosome"/>
</dbReference>
<name>A0A6C2YQ49_9BACT</name>
<dbReference type="PIRSF" id="PIRSF005651">
    <property type="entry name" value="HflC"/>
    <property type="match status" value="1"/>
</dbReference>
<dbReference type="FunCoup" id="A0A6C2YQ49">
    <property type="interactions" value="122"/>
</dbReference>
<dbReference type="InParanoid" id="A0A6C2YQ49"/>
<proteinExistence type="inferred from homology"/>
<dbReference type="KEGG" id="tim:GMBLW1_08150"/>
<sequence length="334" mass="37997">MRFWLILAILIVVPITAVTSFFSVDQTEFAYVTRFGSPIAIFDGSTEAGLHWKLPWPIDSVRRLDRRVHLLDLPPLETLTLDRENRTVDKTLAVEGFVCWRIPDKAAVDRFIRTVGTPEQARRLLAPRLNGRLAAVMSNIPLDELIRLANPVETAERAEAFRRQWLGLENVRGGAGAGTERLAAIAREDYGIEILDVRLRRVNFPEAVRTSIAERIRSERARKVAEYESEGRQKATEISSTAERDARKLEATAKAERQRLEGEADAQADAIRNQAHAQDREFYTFLQKLKSYQSMISESRDMLLLSTQHPWFDLFLKPPTIPKPPQMPQSDAKP</sequence>
<dbReference type="EMBL" id="LR593887">
    <property type="protein sequence ID" value="VTS03522.1"/>
    <property type="molecule type" value="Genomic_DNA"/>
</dbReference>
<feature type="domain" description="Band 7" evidence="8">
    <location>
        <begin position="19"/>
        <end position="216"/>
    </location>
</feature>
<evidence type="ECO:0000313" key="10">
    <source>
        <dbReference type="Proteomes" id="UP000464378"/>
    </source>
</evidence>
<dbReference type="Gene3D" id="3.30.479.30">
    <property type="entry name" value="Band 7 domain"/>
    <property type="match status" value="1"/>
</dbReference>
<accession>A0A6C2YQ49</accession>
<dbReference type="NCBIfam" id="TIGR01932">
    <property type="entry name" value="hflC"/>
    <property type="match status" value="1"/>
</dbReference>
<dbReference type="Pfam" id="PF01145">
    <property type="entry name" value="Band_7"/>
    <property type="match status" value="1"/>
</dbReference>
<dbReference type="SMART" id="SM00244">
    <property type="entry name" value="PHB"/>
    <property type="match status" value="1"/>
</dbReference>
<evidence type="ECO:0000256" key="6">
    <source>
        <dbReference type="PIRNR" id="PIRNR005651"/>
    </source>
</evidence>
<dbReference type="GO" id="GO:0016020">
    <property type="term" value="C:membrane"/>
    <property type="evidence" value="ECO:0007669"/>
    <property type="project" value="UniProtKB-SubCell"/>
</dbReference>
<gene>
    <name evidence="9" type="ORF">GMBLW1_08150</name>
</gene>
<dbReference type="EMBL" id="LR586016">
    <property type="protein sequence ID" value="VIP03145.1"/>
    <property type="molecule type" value="Genomic_DNA"/>
</dbReference>
<organism evidence="9">
    <name type="scientific">Tuwongella immobilis</name>
    <dbReference type="NCBI Taxonomy" id="692036"/>
    <lineage>
        <taxon>Bacteria</taxon>
        <taxon>Pseudomonadati</taxon>
        <taxon>Planctomycetota</taxon>
        <taxon>Planctomycetia</taxon>
        <taxon>Gemmatales</taxon>
        <taxon>Gemmataceae</taxon>
        <taxon>Tuwongella</taxon>
    </lineage>
</organism>
<dbReference type="PANTHER" id="PTHR42911:SF1">
    <property type="entry name" value="MODULATOR OF FTSH PROTEASE HFLC"/>
    <property type="match status" value="1"/>
</dbReference>
<evidence type="ECO:0000256" key="3">
    <source>
        <dbReference type="ARBA" id="ARBA00022692"/>
    </source>
</evidence>
<keyword evidence="3" id="KW-0812">Transmembrane</keyword>
<dbReference type="AlphaFoldDB" id="A0A6C2YQ49"/>
<comment type="similarity">
    <text evidence="2 6">Belongs to the band 7/mec-2 family. HflC subfamily.</text>
</comment>
<evidence type="ECO:0000256" key="7">
    <source>
        <dbReference type="SAM" id="MobiDB-lite"/>
    </source>
</evidence>
<dbReference type="RefSeq" id="WP_162658240.1">
    <property type="nucleotide sequence ID" value="NZ_LR593887.1"/>
</dbReference>
<dbReference type="InterPro" id="IPR001107">
    <property type="entry name" value="Band_7"/>
</dbReference>
<dbReference type="InterPro" id="IPR036013">
    <property type="entry name" value="Band_7/SPFH_dom_sf"/>
</dbReference>
<dbReference type="CDD" id="cd03405">
    <property type="entry name" value="SPFH_HflC"/>
    <property type="match status" value="1"/>
</dbReference>
<evidence type="ECO:0000256" key="1">
    <source>
        <dbReference type="ARBA" id="ARBA00004167"/>
    </source>
</evidence>
<keyword evidence="4" id="KW-1133">Transmembrane helix</keyword>
<evidence type="ECO:0000256" key="5">
    <source>
        <dbReference type="ARBA" id="ARBA00023136"/>
    </source>
</evidence>
<evidence type="ECO:0000256" key="4">
    <source>
        <dbReference type="ARBA" id="ARBA00022989"/>
    </source>
</evidence>
<reference evidence="9" key="1">
    <citation type="submission" date="2019-04" db="EMBL/GenBank/DDBJ databases">
        <authorList>
            <consortium name="Science for Life Laboratories"/>
        </authorList>
    </citation>
    <scope>NUCLEOTIDE SEQUENCE</scope>
    <source>
        <strain evidence="9">MBLW1</strain>
    </source>
</reference>
<keyword evidence="5" id="KW-0472">Membrane</keyword>
<evidence type="ECO:0000259" key="8">
    <source>
        <dbReference type="SMART" id="SM00244"/>
    </source>
</evidence>
<comment type="subcellular location">
    <subcellularLocation>
        <location evidence="1">Membrane</location>
        <topology evidence="1">Single-pass membrane protein</topology>
    </subcellularLocation>
</comment>
<dbReference type="SUPFAM" id="SSF117892">
    <property type="entry name" value="Band 7/SPFH domain"/>
    <property type="match status" value="1"/>
</dbReference>
<dbReference type="PANTHER" id="PTHR42911">
    <property type="entry name" value="MODULATOR OF FTSH PROTEASE HFLC"/>
    <property type="match status" value="1"/>
</dbReference>
<dbReference type="InterPro" id="IPR010200">
    <property type="entry name" value="HflC"/>
</dbReference>
<comment type="function">
    <text evidence="6">HflC and HflK could regulate a protease.</text>
</comment>
<evidence type="ECO:0000256" key="2">
    <source>
        <dbReference type="ARBA" id="ARBA00007862"/>
    </source>
</evidence>
<protein>
    <recommendedName>
        <fullName evidence="6">Protein HflC</fullName>
    </recommendedName>
</protein>